<dbReference type="PROSITE" id="PS51918">
    <property type="entry name" value="RADICAL_SAM"/>
    <property type="match status" value="1"/>
</dbReference>
<keyword evidence="2" id="KW-0949">S-adenosyl-L-methionine</keyword>
<dbReference type="Pfam" id="PF02310">
    <property type="entry name" value="B12-binding"/>
    <property type="match status" value="1"/>
</dbReference>
<keyword evidence="9" id="KW-1185">Reference proteome</keyword>
<sequence length="445" mass="50759">MINMRVLMVQTPSVETFTSEKVYPIGIVLLAGVLKKKGHQVEILDLNLDHDPYGVLQEKLLEFRPEVVGFSLRNIDPLGNKNTSLIPQFTAAVRLTALLLPEALLIAGGTGFSLFPERIMQELSELDYGIVGEGEHSFPALLESLGYPVQLPGLCYREGEEVRLLPPSTDIDMACYLPPDRTLWDIKPYLDLNNYTPSIGIETKRGCPFNCSYCVYPQLQGRHLRRRSAADVVDEVEFLHKEYGVKQFHFNDPVINIPRGHLEGICREILKRKLKIRWDGFFREDHLDAENIALFEEAGCECFSFSPDGLCQEALDVLGKQETEDDILKAARLAASRDVLSVYHFMVNVPGENQRTIEKGVQMLERIYDLHAPKRNLGTIVLNNIRIMPGTRIEKIAREEGVITPDTDLLYPVYFNPRPYDTLRYRLESFHFCKNVFMWKGVDDK</sequence>
<dbReference type="SFLD" id="SFLDG01082">
    <property type="entry name" value="B12-binding_domain_containing"/>
    <property type="match status" value="1"/>
</dbReference>
<dbReference type="SFLD" id="SFLDS00029">
    <property type="entry name" value="Radical_SAM"/>
    <property type="match status" value="1"/>
</dbReference>
<evidence type="ECO:0000313" key="9">
    <source>
        <dbReference type="Proteomes" id="UP000046155"/>
    </source>
</evidence>
<dbReference type="PROSITE" id="PS51332">
    <property type="entry name" value="B12_BINDING"/>
    <property type="match status" value="1"/>
</dbReference>
<dbReference type="CDD" id="cd01335">
    <property type="entry name" value="Radical_SAM"/>
    <property type="match status" value="1"/>
</dbReference>
<dbReference type="InterPro" id="IPR023404">
    <property type="entry name" value="rSAM_horseshoe"/>
</dbReference>
<keyword evidence="4" id="KW-0408">Iron</keyword>
<dbReference type="PANTHER" id="PTHR43409:SF16">
    <property type="entry name" value="SLR0320 PROTEIN"/>
    <property type="match status" value="1"/>
</dbReference>
<dbReference type="AlphaFoldDB" id="A0A0B7MDW7"/>
<dbReference type="SUPFAM" id="SSF102114">
    <property type="entry name" value="Radical SAM enzymes"/>
    <property type="match status" value="1"/>
</dbReference>
<dbReference type="GO" id="GO:0046872">
    <property type="term" value="F:metal ion binding"/>
    <property type="evidence" value="ECO:0007669"/>
    <property type="project" value="UniProtKB-KW"/>
</dbReference>
<evidence type="ECO:0000256" key="2">
    <source>
        <dbReference type="ARBA" id="ARBA00022691"/>
    </source>
</evidence>
<evidence type="ECO:0000259" key="6">
    <source>
        <dbReference type="PROSITE" id="PS51332"/>
    </source>
</evidence>
<keyword evidence="5" id="KW-0411">Iron-sulfur</keyword>
<keyword evidence="3" id="KW-0479">Metal-binding</keyword>
<dbReference type="Proteomes" id="UP000046155">
    <property type="component" value="Unassembled WGS sequence"/>
</dbReference>
<comment type="cofactor">
    <cofactor evidence="1">
        <name>[4Fe-4S] cluster</name>
        <dbReference type="ChEBI" id="CHEBI:49883"/>
    </cofactor>
</comment>
<dbReference type="SFLD" id="SFLDG01123">
    <property type="entry name" value="methyltransferase_(Class_B)"/>
    <property type="match status" value="1"/>
</dbReference>
<proteinExistence type="predicted"/>
<dbReference type="PANTHER" id="PTHR43409">
    <property type="entry name" value="ANAEROBIC MAGNESIUM-PROTOPORPHYRIN IX MONOMETHYL ESTER CYCLASE-RELATED"/>
    <property type="match status" value="1"/>
</dbReference>
<dbReference type="EMBL" id="CDRZ01000171">
    <property type="protein sequence ID" value="CEO88754.1"/>
    <property type="molecule type" value="Genomic_DNA"/>
</dbReference>
<dbReference type="Gene3D" id="3.80.30.20">
    <property type="entry name" value="tm_1862 like domain"/>
    <property type="match status" value="1"/>
</dbReference>
<evidence type="ECO:0000313" key="8">
    <source>
        <dbReference type="EMBL" id="CEO88754.1"/>
    </source>
</evidence>
<dbReference type="Pfam" id="PF04055">
    <property type="entry name" value="Radical_SAM"/>
    <property type="match status" value="1"/>
</dbReference>
<dbReference type="InterPro" id="IPR006158">
    <property type="entry name" value="Cobalamin-bd"/>
</dbReference>
<accession>A0A0B7MDW7</accession>
<evidence type="ECO:0000256" key="5">
    <source>
        <dbReference type="ARBA" id="ARBA00023014"/>
    </source>
</evidence>
<dbReference type="InterPro" id="IPR051198">
    <property type="entry name" value="BchE-like"/>
</dbReference>
<evidence type="ECO:0000256" key="1">
    <source>
        <dbReference type="ARBA" id="ARBA00001966"/>
    </source>
</evidence>
<dbReference type="GO" id="GO:0003824">
    <property type="term" value="F:catalytic activity"/>
    <property type="evidence" value="ECO:0007669"/>
    <property type="project" value="InterPro"/>
</dbReference>
<dbReference type="InterPro" id="IPR058240">
    <property type="entry name" value="rSAM_sf"/>
</dbReference>
<dbReference type="GO" id="GO:0005829">
    <property type="term" value="C:cytosol"/>
    <property type="evidence" value="ECO:0007669"/>
    <property type="project" value="TreeGrafter"/>
</dbReference>
<dbReference type="InterPro" id="IPR006638">
    <property type="entry name" value="Elp3/MiaA/NifB-like_rSAM"/>
</dbReference>
<feature type="domain" description="B12-binding" evidence="6">
    <location>
        <begin position="4"/>
        <end position="152"/>
    </location>
</feature>
<evidence type="ECO:0000256" key="3">
    <source>
        <dbReference type="ARBA" id="ARBA00022723"/>
    </source>
</evidence>
<dbReference type="GO" id="GO:0031419">
    <property type="term" value="F:cobalamin binding"/>
    <property type="evidence" value="ECO:0007669"/>
    <property type="project" value="InterPro"/>
</dbReference>
<organism evidence="8 9">
    <name type="scientific">Syntrophaceticus schinkii</name>
    <dbReference type="NCBI Taxonomy" id="499207"/>
    <lineage>
        <taxon>Bacteria</taxon>
        <taxon>Bacillati</taxon>
        <taxon>Bacillota</taxon>
        <taxon>Clostridia</taxon>
        <taxon>Thermoanaerobacterales</taxon>
        <taxon>Thermoanaerobacterales Family III. Incertae Sedis</taxon>
        <taxon>Syntrophaceticus</taxon>
    </lineage>
</organism>
<protein>
    <submittedName>
        <fullName evidence="8">Radical SAM superfamily protein (Fe-S oxidoreductase)</fullName>
    </submittedName>
</protein>
<dbReference type="InterPro" id="IPR034466">
    <property type="entry name" value="Methyltransferase_Class_B"/>
</dbReference>
<dbReference type="InterPro" id="IPR030837">
    <property type="entry name" value="BzaD-like"/>
</dbReference>
<evidence type="ECO:0000256" key="4">
    <source>
        <dbReference type="ARBA" id="ARBA00023004"/>
    </source>
</evidence>
<name>A0A0B7MDW7_9FIRM</name>
<dbReference type="InterPro" id="IPR007197">
    <property type="entry name" value="rSAM"/>
</dbReference>
<dbReference type="NCBIfam" id="TIGR04385">
    <property type="entry name" value="B12_rSAM_cofa1"/>
    <property type="match status" value="1"/>
</dbReference>
<dbReference type="GO" id="GO:0051539">
    <property type="term" value="F:4 iron, 4 sulfur cluster binding"/>
    <property type="evidence" value="ECO:0007669"/>
    <property type="project" value="UniProtKB-KW"/>
</dbReference>
<reference evidence="9" key="1">
    <citation type="submission" date="2015-01" db="EMBL/GenBank/DDBJ databases">
        <authorList>
            <person name="Manzoor Shahid"/>
            <person name="Zubair Saima"/>
        </authorList>
    </citation>
    <scope>NUCLEOTIDE SEQUENCE [LARGE SCALE GENOMIC DNA]</scope>
    <source>
        <strain evidence="9">Sp3</strain>
    </source>
</reference>
<dbReference type="SMART" id="SM00729">
    <property type="entry name" value="Elp3"/>
    <property type="match status" value="1"/>
</dbReference>
<evidence type="ECO:0000259" key="7">
    <source>
        <dbReference type="PROSITE" id="PS51918"/>
    </source>
</evidence>
<feature type="domain" description="Radical SAM core" evidence="7">
    <location>
        <begin position="193"/>
        <end position="406"/>
    </location>
</feature>
<dbReference type="Gene3D" id="3.40.50.280">
    <property type="entry name" value="Cobalamin-binding domain"/>
    <property type="match status" value="1"/>
</dbReference>
<gene>
    <name evidence="8" type="ORF">SSCH_2520005</name>
</gene>